<evidence type="ECO:0000256" key="1">
    <source>
        <dbReference type="SAM" id="SignalP"/>
    </source>
</evidence>
<dbReference type="SUPFAM" id="SSF56935">
    <property type="entry name" value="Porins"/>
    <property type="match status" value="1"/>
</dbReference>
<dbReference type="InterPro" id="IPR017467">
    <property type="entry name" value="CHP03016_PEP-CTERM"/>
</dbReference>
<evidence type="ECO:0000313" key="3">
    <source>
        <dbReference type="Proteomes" id="UP001606303"/>
    </source>
</evidence>
<feature type="chain" id="PRO_5045695140" evidence="1">
    <location>
        <begin position="25"/>
        <end position="514"/>
    </location>
</feature>
<dbReference type="RefSeq" id="WP_394383016.1">
    <property type="nucleotide sequence ID" value="NZ_JBIGIB010000002.1"/>
</dbReference>
<gene>
    <name evidence="2" type="ORF">ACG01O_07330</name>
</gene>
<dbReference type="Proteomes" id="UP001606303">
    <property type="component" value="Unassembled WGS sequence"/>
</dbReference>
<keyword evidence="3" id="KW-1185">Reference proteome</keyword>
<accession>A0ABW7GXM6</accession>
<reference evidence="2 3" key="1">
    <citation type="submission" date="2024-08" db="EMBL/GenBank/DDBJ databases">
        <authorList>
            <person name="Lu H."/>
        </authorList>
    </citation>
    <scope>NUCLEOTIDE SEQUENCE [LARGE SCALE GENOMIC DNA]</scope>
    <source>
        <strain evidence="2 3">BYS87W</strain>
    </source>
</reference>
<comment type="caution">
    <text evidence="2">The sequence shown here is derived from an EMBL/GenBank/DDBJ whole genome shotgun (WGS) entry which is preliminary data.</text>
</comment>
<proteinExistence type="predicted"/>
<sequence length="514" mass="54471">MTQRKPEFRWTAACLALSAWAAQAQQVDGGAPPSGGLRPRLSVSQSWTDNLRLDDQNKDAALVTTVSPGLSYVKNSGSIRGSLDYALNGIAYVKTSVPSRFQNALSANLQAEVVPQTLVVDAQASIGQQNASAFGLQATPTLGAQGSVSALDNPNRRETGTLTVSPNLRTQLAGALAVDLRATASVTQVRGSALGDSHSRGATLRVNPLGGGVLRWYALANTQQVAPKESLSNHTRSVLGGVDYQPDPDWALNLNAGQEWNDYLDRASGATGRPTGGFGVEWTPTVRTRLSGNWQHHSYGDSHALSFQHRIRHAAVQASDSRSVSVGTAGAPGGIRTNYDLYFQLFASQEPDPVKRDTLVRAYITSLGLAPDALAAVGFLSSGPARLHNQSLSFTLQGIRANLTATLNRSITARVASGLNQGDLATNSAVEQRSYALTGSYQLTPVTGLALTASQQRSQGDSALAHTRLRSLLANLNTRLGARVSVQLGARHSRFASATPYTENAAYATLTQQF</sequence>
<feature type="signal peptide" evidence="1">
    <location>
        <begin position="1"/>
        <end position="24"/>
    </location>
</feature>
<keyword evidence="1" id="KW-0732">Signal</keyword>
<organism evidence="2 3">
    <name type="scientific">Pelomonas baiyunensis</name>
    <dbReference type="NCBI Taxonomy" id="3299026"/>
    <lineage>
        <taxon>Bacteria</taxon>
        <taxon>Pseudomonadati</taxon>
        <taxon>Pseudomonadota</taxon>
        <taxon>Betaproteobacteria</taxon>
        <taxon>Burkholderiales</taxon>
        <taxon>Sphaerotilaceae</taxon>
        <taxon>Roseateles</taxon>
    </lineage>
</organism>
<name>A0ABW7GXM6_9BURK</name>
<dbReference type="EMBL" id="JBIGIB010000002">
    <property type="protein sequence ID" value="MFG6466410.1"/>
    <property type="molecule type" value="Genomic_DNA"/>
</dbReference>
<evidence type="ECO:0000313" key="2">
    <source>
        <dbReference type="EMBL" id="MFG6466410.1"/>
    </source>
</evidence>
<dbReference type="NCBIfam" id="TIGR03016">
    <property type="entry name" value="pepcterm_hypo_1"/>
    <property type="match status" value="1"/>
</dbReference>
<protein>
    <submittedName>
        <fullName evidence="2">TIGR03016 family PEP-CTERM system-associated outer membrane protein</fullName>
    </submittedName>
</protein>